<evidence type="ECO:0000313" key="2">
    <source>
        <dbReference type="EMBL" id="VDN34536.1"/>
    </source>
</evidence>
<name>A0A3P7QUH0_DIBLA</name>
<reference evidence="2 3" key="1">
    <citation type="submission" date="2018-11" db="EMBL/GenBank/DDBJ databases">
        <authorList>
            <consortium name="Pathogen Informatics"/>
        </authorList>
    </citation>
    <scope>NUCLEOTIDE SEQUENCE [LARGE SCALE GENOMIC DNA]</scope>
</reference>
<feature type="compositionally biased region" description="Low complexity" evidence="1">
    <location>
        <begin position="59"/>
        <end position="78"/>
    </location>
</feature>
<dbReference type="Proteomes" id="UP000281553">
    <property type="component" value="Unassembled WGS sequence"/>
</dbReference>
<accession>A0A3P7QUH0</accession>
<proteinExistence type="predicted"/>
<dbReference type="AlphaFoldDB" id="A0A3P7QUH0"/>
<dbReference type="EMBL" id="UYRU01085480">
    <property type="protein sequence ID" value="VDN34536.1"/>
    <property type="molecule type" value="Genomic_DNA"/>
</dbReference>
<organism evidence="2 3">
    <name type="scientific">Dibothriocephalus latus</name>
    <name type="common">Fish tapeworm</name>
    <name type="synonym">Diphyllobothrium latum</name>
    <dbReference type="NCBI Taxonomy" id="60516"/>
    <lineage>
        <taxon>Eukaryota</taxon>
        <taxon>Metazoa</taxon>
        <taxon>Spiralia</taxon>
        <taxon>Lophotrochozoa</taxon>
        <taxon>Platyhelminthes</taxon>
        <taxon>Cestoda</taxon>
        <taxon>Eucestoda</taxon>
        <taxon>Diphyllobothriidea</taxon>
        <taxon>Diphyllobothriidae</taxon>
        <taxon>Dibothriocephalus</taxon>
    </lineage>
</organism>
<feature type="region of interest" description="Disordered" evidence="1">
    <location>
        <begin position="1"/>
        <end position="36"/>
    </location>
</feature>
<feature type="region of interest" description="Disordered" evidence="1">
    <location>
        <begin position="57"/>
        <end position="109"/>
    </location>
</feature>
<protein>
    <submittedName>
        <fullName evidence="2">Uncharacterized protein</fullName>
    </submittedName>
</protein>
<sequence length="135" mass="14093">MSSVYSAAGPPMTAYLNPIPTTPGLQTPLEAPACSTSAATLSPSVYNSDGYTLKPIPCPATAPTTTANGSFSSSSPVSRKSHNPDAHKHSNGPSSSSTTSDDGLYELSEEDVKEIDDMVGYYYLCKNNFNASSSM</sequence>
<evidence type="ECO:0000313" key="3">
    <source>
        <dbReference type="Proteomes" id="UP000281553"/>
    </source>
</evidence>
<keyword evidence="3" id="KW-1185">Reference proteome</keyword>
<evidence type="ECO:0000256" key="1">
    <source>
        <dbReference type="SAM" id="MobiDB-lite"/>
    </source>
</evidence>
<gene>
    <name evidence="2" type="ORF">DILT_LOCUS16529</name>
</gene>